<evidence type="ECO:0000256" key="3">
    <source>
        <dbReference type="ARBA" id="ARBA00022618"/>
    </source>
</evidence>
<dbReference type="GO" id="GO:0005737">
    <property type="term" value="C:cytoplasm"/>
    <property type="evidence" value="ECO:0007669"/>
    <property type="project" value="UniProtKB-SubCell"/>
</dbReference>
<evidence type="ECO:0000256" key="6">
    <source>
        <dbReference type="ARBA" id="ARBA00022960"/>
    </source>
</evidence>
<organism evidence="13 14">
    <name type="scientific">Blochmanniella floridana</name>
    <dbReference type="NCBI Taxonomy" id="203907"/>
    <lineage>
        <taxon>Bacteria</taxon>
        <taxon>Pseudomonadati</taxon>
        <taxon>Pseudomonadota</taxon>
        <taxon>Gammaproteobacteria</taxon>
        <taxon>Enterobacterales</taxon>
        <taxon>Enterobacteriaceae</taxon>
        <taxon>ant endosymbionts</taxon>
        <taxon>Candidatus Blochmanniella</taxon>
    </lineage>
</organism>
<keyword evidence="1 10" id="KW-0963">Cytoplasm</keyword>
<evidence type="ECO:0000313" key="13">
    <source>
        <dbReference type="EMBL" id="CAD83659.1"/>
    </source>
</evidence>
<feature type="domain" description="Mur ligase central" evidence="12">
    <location>
        <begin position="107"/>
        <end position="296"/>
    </location>
</feature>
<dbReference type="InterPro" id="IPR000713">
    <property type="entry name" value="Mur_ligase_N"/>
</dbReference>
<comment type="pathway">
    <text evidence="10">Cell wall biogenesis; peptidoglycan biosynthesis.</text>
</comment>
<dbReference type="KEGG" id="bfl:Bfl138"/>
<keyword evidence="7 10" id="KW-0573">Peptidoglycan synthesis</keyword>
<dbReference type="GO" id="GO:0008360">
    <property type="term" value="P:regulation of cell shape"/>
    <property type="evidence" value="ECO:0007669"/>
    <property type="project" value="UniProtKB-KW"/>
</dbReference>
<gene>
    <name evidence="10 13" type="primary">murF</name>
    <name evidence="13" type="ordered locus">Bfl138</name>
</gene>
<dbReference type="PANTHER" id="PTHR43024">
    <property type="entry name" value="UDP-N-ACETYLMURAMOYL-TRIPEPTIDE--D-ALANYL-D-ALANINE LIGASE"/>
    <property type="match status" value="1"/>
</dbReference>
<name>Q7VQJ1_BLOFL</name>
<keyword evidence="3 10" id="KW-0132">Cell division</keyword>
<protein>
    <recommendedName>
        <fullName evidence="10">UDP-N-acetylmuramoyl-tripeptide--D-alanyl-D-alanine ligase</fullName>
        <ecNumber evidence="10">6.3.2.10</ecNumber>
    </recommendedName>
    <alternativeName>
        <fullName evidence="10">D-alanyl-D-alanine-adding enzyme</fullName>
    </alternativeName>
</protein>
<dbReference type="SUPFAM" id="SSF53244">
    <property type="entry name" value="MurD-like peptide ligases, peptide-binding domain"/>
    <property type="match status" value="1"/>
</dbReference>
<keyword evidence="14" id="KW-1185">Reference proteome</keyword>
<dbReference type="NCBIfam" id="TIGR01143">
    <property type="entry name" value="murF"/>
    <property type="match status" value="1"/>
</dbReference>
<sequence length="462" mass="51328">MILLSVSEISLILNAKSIGMNMNVLINTISTNSNEIKKKCMFIALIGKRYDGHDFIEQAVMAGAQAVLVNRYVSVNVPQIIVVDTYHALVKIASWLRDRVSSKVIAITGSSGKTSVKNMTVSILKNCGTVVSTQGNQNNLIGVPITLLNLTYQSDFAVIELGSNQLGELNKLSKIVAADVALVNNIFISHLSGFRSLKSIQQEKGEIFSGLACNGQVVINGDSNAVFMWNSMLQLKKRWWFSIYVKKEMDFFANNICIYPHGVRFILSSPYGVAPVFLSILGRHSVSNALAASALAFSVGANLSEIVYGLQNIQPLPGRLYPILLNDGKLLLLDDTYNSNVGSMIEAINVLSVMPGYRILVISDMLELGERYVAIQYHYYIARLISESKIDQILTIGNISYLISKNCKEGKHFHNKNKLIRYLLNNILFQNTYISILVKGSRSFQMERIVDIIRDQFECYSG</sequence>
<feature type="domain" description="Mur ligase N-terminal catalytic" evidence="11">
    <location>
        <begin position="26"/>
        <end position="76"/>
    </location>
</feature>
<dbReference type="GO" id="GO:0008766">
    <property type="term" value="F:UDP-N-acetylmuramoylalanyl-D-glutamyl-2,6-diaminopimelate-D-alanyl-D-alanine ligase activity"/>
    <property type="evidence" value="ECO:0007669"/>
    <property type="project" value="RHEA"/>
</dbReference>
<evidence type="ECO:0000256" key="8">
    <source>
        <dbReference type="ARBA" id="ARBA00023306"/>
    </source>
</evidence>
<dbReference type="PANTHER" id="PTHR43024:SF1">
    <property type="entry name" value="UDP-N-ACETYLMURAMOYL-TRIPEPTIDE--D-ALANYL-D-ALANINE LIGASE"/>
    <property type="match status" value="1"/>
</dbReference>
<comment type="function">
    <text evidence="10">Involved in cell wall formation. Catalyzes the final step in the synthesis of UDP-N-acetylmuramoyl-pentapeptide, the precursor of murein.</text>
</comment>
<dbReference type="InterPro" id="IPR013221">
    <property type="entry name" value="Mur_ligase_cen"/>
</dbReference>
<evidence type="ECO:0000256" key="9">
    <source>
        <dbReference type="ARBA" id="ARBA00023316"/>
    </source>
</evidence>
<dbReference type="GO" id="GO:0051301">
    <property type="term" value="P:cell division"/>
    <property type="evidence" value="ECO:0007669"/>
    <property type="project" value="UniProtKB-KW"/>
</dbReference>
<dbReference type="OrthoDB" id="9801978at2"/>
<evidence type="ECO:0000256" key="10">
    <source>
        <dbReference type="HAMAP-Rule" id="MF_02019"/>
    </source>
</evidence>
<evidence type="ECO:0000256" key="1">
    <source>
        <dbReference type="ARBA" id="ARBA00022490"/>
    </source>
</evidence>
<dbReference type="EMBL" id="BX248583">
    <property type="protein sequence ID" value="CAD83659.1"/>
    <property type="molecule type" value="Genomic_DNA"/>
</dbReference>
<dbReference type="SUPFAM" id="SSF63418">
    <property type="entry name" value="MurE/MurF N-terminal domain"/>
    <property type="match status" value="1"/>
</dbReference>
<evidence type="ECO:0000256" key="5">
    <source>
        <dbReference type="ARBA" id="ARBA00022840"/>
    </source>
</evidence>
<dbReference type="InterPro" id="IPR005863">
    <property type="entry name" value="UDP-N-AcMur_synth"/>
</dbReference>
<dbReference type="eggNOG" id="COG0770">
    <property type="taxonomic scope" value="Bacteria"/>
</dbReference>
<dbReference type="HAMAP" id="MF_02019">
    <property type="entry name" value="MurF"/>
    <property type="match status" value="1"/>
</dbReference>
<proteinExistence type="inferred from homology"/>
<dbReference type="Gene3D" id="3.40.1390.10">
    <property type="entry name" value="MurE/MurF, N-terminal domain"/>
    <property type="match status" value="1"/>
</dbReference>
<evidence type="ECO:0000256" key="2">
    <source>
        <dbReference type="ARBA" id="ARBA00022598"/>
    </source>
</evidence>
<dbReference type="STRING" id="203907.Bfl138"/>
<dbReference type="InterPro" id="IPR036615">
    <property type="entry name" value="Mur_ligase_C_dom_sf"/>
</dbReference>
<keyword evidence="8 10" id="KW-0131">Cell cycle</keyword>
<dbReference type="InterPro" id="IPR051046">
    <property type="entry name" value="MurCDEF_CellWall_CoF430Synth"/>
</dbReference>
<dbReference type="UniPathway" id="UPA00219"/>
<keyword evidence="4 10" id="KW-0547">Nucleotide-binding</keyword>
<dbReference type="EC" id="6.3.2.10" evidence="10"/>
<dbReference type="AlphaFoldDB" id="Q7VQJ1"/>
<dbReference type="Proteomes" id="UP000002192">
    <property type="component" value="Chromosome"/>
</dbReference>
<dbReference type="GO" id="GO:0071555">
    <property type="term" value="P:cell wall organization"/>
    <property type="evidence" value="ECO:0007669"/>
    <property type="project" value="UniProtKB-KW"/>
</dbReference>
<dbReference type="GO" id="GO:0009252">
    <property type="term" value="P:peptidoglycan biosynthetic process"/>
    <property type="evidence" value="ECO:0007669"/>
    <property type="project" value="UniProtKB-UniRule"/>
</dbReference>
<keyword evidence="6 10" id="KW-0133">Cell shape</keyword>
<evidence type="ECO:0000313" key="14">
    <source>
        <dbReference type="Proteomes" id="UP000002192"/>
    </source>
</evidence>
<keyword evidence="9 10" id="KW-0961">Cell wall biogenesis/degradation</keyword>
<dbReference type="GO" id="GO:0047480">
    <property type="term" value="F:UDP-N-acetylmuramoyl-tripeptide-D-alanyl-D-alanine ligase activity"/>
    <property type="evidence" value="ECO:0007669"/>
    <property type="project" value="UniProtKB-UniRule"/>
</dbReference>
<feature type="binding site" evidence="10">
    <location>
        <begin position="109"/>
        <end position="115"/>
    </location>
    <ligand>
        <name>ATP</name>
        <dbReference type="ChEBI" id="CHEBI:30616"/>
    </ligand>
</feature>
<dbReference type="InterPro" id="IPR036565">
    <property type="entry name" value="Mur-like_cat_sf"/>
</dbReference>
<reference evidence="13 14" key="1">
    <citation type="journal article" date="2003" name="Proc. Natl. Acad. Sci. U.S.A.">
        <title>The genome sequence of Blochmannia floridanus: comparative analysis of reduced genomes.</title>
        <authorList>
            <person name="Gil R."/>
            <person name="Silva F.J."/>
            <person name="Zientz E."/>
            <person name="Delmotte F."/>
            <person name="Gonzalez-Candelas F."/>
            <person name="Latorre A."/>
            <person name="Rausell C."/>
            <person name="Kramerbeek J."/>
            <person name="Gadau J."/>
            <person name="Hoelldobler B."/>
            <person name="van Ham R.C.H.J."/>
            <person name="Gross R."/>
            <person name="Moya A."/>
        </authorList>
    </citation>
    <scope>NUCLEOTIDE SEQUENCE [LARGE SCALE GENOMIC DNA]</scope>
</reference>
<dbReference type="Pfam" id="PF08245">
    <property type="entry name" value="Mur_ligase_M"/>
    <property type="match status" value="1"/>
</dbReference>
<dbReference type="HOGENOM" id="CLU_031507_4_0_6"/>
<dbReference type="InterPro" id="IPR035911">
    <property type="entry name" value="MurE/MurF_N"/>
</dbReference>
<evidence type="ECO:0000256" key="4">
    <source>
        <dbReference type="ARBA" id="ARBA00022741"/>
    </source>
</evidence>
<comment type="subcellular location">
    <subcellularLocation>
        <location evidence="10">Cytoplasm</location>
    </subcellularLocation>
</comment>
<dbReference type="GO" id="GO:0005524">
    <property type="term" value="F:ATP binding"/>
    <property type="evidence" value="ECO:0007669"/>
    <property type="project" value="UniProtKB-UniRule"/>
</dbReference>
<comment type="similarity">
    <text evidence="10">Belongs to the MurCDEF family. MurF subfamily.</text>
</comment>
<comment type="catalytic activity">
    <reaction evidence="10">
        <text>D-alanyl-D-alanine + UDP-N-acetyl-alpha-D-muramoyl-L-alanyl-gamma-D-glutamyl-meso-2,6-diaminopimelate + ATP = UDP-N-acetyl-alpha-D-muramoyl-L-alanyl-gamma-D-glutamyl-meso-2,6-diaminopimeloyl-D-alanyl-D-alanine + ADP + phosphate + H(+)</text>
        <dbReference type="Rhea" id="RHEA:28374"/>
        <dbReference type="ChEBI" id="CHEBI:15378"/>
        <dbReference type="ChEBI" id="CHEBI:30616"/>
        <dbReference type="ChEBI" id="CHEBI:43474"/>
        <dbReference type="ChEBI" id="CHEBI:57822"/>
        <dbReference type="ChEBI" id="CHEBI:61386"/>
        <dbReference type="ChEBI" id="CHEBI:83905"/>
        <dbReference type="ChEBI" id="CHEBI:456216"/>
        <dbReference type="EC" id="6.3.2.10"/>
    </reaction>
</comment>
<evidence type="ECO:0000256" key="7">
    <source>
        <dbReference type="ARBA" id="ARBA00022984"/>
    </source>
</evidence>
<accession>Q7VQJ1</accession>
<evidence type="ECO:0000259" key="12">
    <source>
        <dbReference type="Pfam" id="PF08245"/>
    </source>
</evidence>
<dbReference type="Gene3D" id="3.40.1190.10">
    <property type="entry name" value="Mur-like, catalytic domain"/>
    <property type="match status" value="1"/>
</dbReference>
<keyword evidence="5 10" id="KW-0067">ATP-binding</keyword>
<keyword evidence="2 10" id="KW-0436">Ligase</keyword>
<dbReference type="Gene3D" id="3.90.190.20">
    <property type="entry name" value="Mur ligase, C-terminal domain"/>
    <property type="match status" value="1"/>
</dbReference>
<dbReference type="Pfam" id="PF01225">
    <property type="entry name" value="Mur_ligase"/>
    <property type="match status" value="1"/>
</dbReference>
<dbReference type="SUPFAM" id="SSF53623">
    <property type="entry name" value="MurD-like peptide ligases, catalytic domain"/>
    <property type="match status" value="1"/>
</dbReference>
<evidence type="ECO:0000259" key="11">
    <source>
        <dbReference type="Pfam" id="PF01225"/>
    </source>
</evidence>